<dbReference type="InterPro" id="IPR019819">
    <property type="entry name" value="Carboxylesterase_B_CS"/>
</dbReference>
<evidence type="ECO:0000259" key="5">
    <source>
        <dbReference type="Pfam" id="PF00135"/>
    </source>
</evidence>
<evidence type="ECO:0000256" key="2">
    <source>
        <dbReference type="ARBA" id="ARBA00022487"/>
    </source>
</evidence>
<evidence type="ECO:0000256" key="4">
    <source>
        <dbReference type="ARBA" id="ARBA00023180"/>
    </source>
</evidence>
<dbReference type="SUPFAM" id="SSF53474">
    <property type="entry name" value="alpha/beta-Hydrolases"/>
    <property type="match status" value="2"/>
</dbReference>
<dbReference type="GO" id="GO:0005615">
    <property type="term" value="C:extracellular space"/>
    <property type="evidence" value="ECO:0007669"/>
    <property type="project" value="TreeGrafter"/>
</dbReference>
<organism evidence="6">
    <name type="scientific">Oppiella nova</name>
    <dbReference type="NCBI Taxonomy" id="334625"/>
    <lineage>
        <taxon>Eukaryota</taxon>
        <taxon>Metazoa</taxon>
        <taxon>Ecdysozoa</taxon>
        <taxon>Arthropoda</taxon>
        <taxon>Chelicerata</taxon>
        <taxon>Arachnida</taxon>
        <taxon>Acari</taxon>
        <taxon>Acariformes</taxon>
        <taxon>Sarcoptiformes</taxon>
        <taxon>Oribatida</taxon>
        <taxon>Brachypylina</taxon>
        <taxon>Oppioidea</taxon>
        <taxon>Oppiidae</taxon>
        <taxon>Oppiella</taxon>
    </lineage>
</organism>
<evidence type="ECO:0000256" key="1">
    <source>
        <dbReference type="ARBA" id="ARBA00005964"/>
    </source>
</evidence>
<dbReference type="PANTHER" id="PTHR43918">
    <property type="entry name" value="ACETYLCHOLINESTERASE"/>
    <property type="match status" value="1"/>
</dbReference>
<dbReference type="InterPro" id="IPR050654">
    <property type="entry name" value="AChE-related_enzymes"/>
</dbReference>
<feature type="non-terminal residue" evidence="6">
    <location>
        <position position="1"/>
    </location>
</feature>
<dbReference type="AlphaFoldDB" id="A0A7R9MMP4"/>
<dbReference type="InterPro" id="IPR002018">
    <property type="entry name" value="CarbesteraseB"/>
</dbReference>
<dbReference type="GO" id="GO:0006581">
    <property type="term" value="P:acetylcholine catabolic process"/>
    <property type="evidence" value="ECO:0007669"/>
    <property type="project" value="TreeGrafter"/>
</dbReference>
<dbReference type="EMBL" id="OC940429">
    <property type="protein sequence ID" value="CAD7661931.1"/>
    <property type="molecule type" value="Genomic_DNA"/>
</dbReference>
<feature type="domain" description="Carboxylesterase type B" evidence="5">
    <location>
        <begin position="240"/>
        <end position="416"/>
    </location>
</feature>
<dbReference type="PANTHER" id="PTHR43918:SF4">
    <property type="entry name" value="CARBOXYLIC ESTER HYDROLASE"/>
    <property type="match status" value="1"/>
</dbReference>
<dbReference type="GO" id="GO:0019695">
    <property type="term" value="P:choline metabolic process"/>
    <property type="evidence" value="ECO:0007669"/>
    <property type="project" value="TreeGrafter"/>
</dbReference>
<proteinExistence type="inferred from homology"/>
<dbReference type="GO" id="GO:0003990">
    <property type="term" value="F:acetylcholinesterase activity"/>
    <property type="evidence" value="ECO:0007669"/>
    <property type="project" value="TreeGrafter"/>
</dbReference>
<dbReference type="EMBL" id="CAJPVJ010025604">
    <property type="protein sequence ID" value="CAG2179067.1"/>
    <property type="molecule type" value="Genomic_DNA"/>
</dbReference>
<dbReference type="Proteomes" id="UP000728032">
    <property type="component" value="Unassembled WGS sequence"/>
</dbReference>
<dbReference type="GO" id="GO:0005886">
    <property type="term" value="C:plasma membrane"/>
    <property type="evidence" value="ECO:0007669"/>
    <property type="project" value="TreeGrafter"/>
</dbReference>
<dbReference type="PROSITE" id="PS00941">
    <property type="entry name" value="CARBOXYLESTERASE_B_2"/>
    <property type="match status" value="1"/>
</dbReference>
<evidence type="ECO:0000313" key="6">
    <source>
        <dbReference type="EMBL" id="CAD7661931.1"/>
    </source>
</evidence>
<protein>
    <recommendedName>
        <fullName evidence="5">Carboxylesterase type B domain-containing protein</fullName>
    </recommendedName>
</protein>
<evidence type="ECO:0000313" key="7">
    <source>
        <dbReference type="Proteomes" id="UP000728032"/>
    </source>
</evidence>
<dbReference type="Gene3D" id="3.40.50.1820">
    <property type="entry name" value="alpha/beta hydrolase"/>
    <property type="match status" value="2"/>
</dbReference>
<dbReference type="InterPro" id="IPR029058">
    <property type="entry name" value="AB_hydrolase_fold"/>
</dbReference>
<feature type="domain" description="Carboxylesterase type B" evidence="5">
    <location>
        <begin position="39"/>
        <end position="172"/>
    </location>
</feature>
<keyword evidence="7" id="KW-1185">Reference proteome</keyword>
<keyword evidence="3" id="KW-0378">Hydrolase</keyword>
<gene>
    <name evidence="6" type="ORF">ONB1V03_LOCUS18491</name>
</gene>
<evidence type="ECO:0000256" key="3">
    <source>
        <dbReference type="ARBA" id="ARBA00022801"/>
    </source>
</evidence>
<keyword evidence="4" id="KW-0325">Glycoprotein</keyword>
<comment type="similarity">
    <text evidence="1">Belongs to the type-B carboxylesterase/lipase family.</text>
</comment>
<dbReference type="OrthoDB" id="408631at2759"/>
<keyword evidence="2" id="KW-0719">Serine esterase</keyword>
<dbReference type="Pfam" id="PF00135">
    <property type="entry name" value="COesterase"/>
    <property type="match status" value="2"/>
</dbReference>
<accession>A0A7R9MMP4</accession>
<name>A0A7R9MMP4_9ACAR</name>
<reference evidence="6" key="1">
    <citation type="submission" date="2020-11" db="EMBL/GenBank/DDBJ databases">
        <authorList>
            <person name="Tran Van P."/>
        </authorList>
    </citation>
    <scope>NUCLEOTIDE SEQUENCE</scope>
</reference>
<sequence length="416" mass="46638">MYSFRYFHAKQPFNYTRKQAAAELANIATKVSLAFEADGAEVARLYFAGLSDERNSFHELRRTMGIAVGDYYITCPTLEFAKEVFRSGGMKAKVFEYVFNSKLRDNFLCAQWMGVCHGNDLIPMFGLPLTSGSGNYSNREKEISRQMIDFLTHFAKTGALPPQSGAHWPHFYAIDDHIIAPFYEVTSQPKPVSNFGVGFKINECERKFRSFSTQKSLPMRALLLCGALLAVGCLSAEEEVVVRIKSGEIRGKQAEADGQPLTVFLGIPYAEPPIGELRFRRPRPVGPWTQPREAKAFSSACHQNGRMFEIEDYLENKSFSEDCLYLNVWSPKGSEDSPKAVMVWIHGGGLLVGSASEHYYRGDILATKGDVVVVSMNYRLNALGFLYSGEESAPGNVGLWDQALALEWINDNIRYF</sequence>